<dbReference type="InterPro" id="IPR007076">
    <property type="entry name" value="TfoX_N"/>
</dbReference>
<dbReference type="EMBL" id="JABFAJ010000024">
    <property type="protein sequence ID" value="NNU28495.1"/>
    <property type="molecule type" value="Genomic_DNA"/>
</dbReference>
<proteinExistence type="predicted"/>
<name>A0A849K9Q6_9MICO</name>
<protein>
    <submittedName>
        <fullName evidence="2">TfoX/Sxy family protein</fullName>
    </submittedName>
</protein>
<dbReference type="Gene3D" id="3.30.1460.30">
    <property type="entry name" value="YgaC/TfoX-N like chaperone"/>
    <property type="match status" value="1"/>
</dbReference>
<feature type="domain" description="TfoX N-terminal" evidence="1">
    <location>
        <begin position="14"/>
        <end position="102"/>
    </location>
</feature>
<evidence type="ECO:0000313" key="3">
    <source>
        <dbReference type="Proteomes" id="UP000557204"/>
    </source>
</evidence>
<evidence type="ECO:0000259" key="1">
    <source>
        <dbReference type="Pfam" id="PF04993"/>
    </source>
</evidence>
<dbReference type="AlphaFoldDB" id="A0A849K9Q6"/>
<keyword evidence="3" id="KW-1185">Reference proteome</keyword>
<organism evidence="2 3">
    <name type="scientific">Isoptericola sediminis</name>
    <dbReference type="NCBI Taxonomy" id="2733572"/>
    <lineage>
        <taxon>Bacteria</taxon>
        <taxon>Bacillati</taxon>
        <taxon>Actinomycetota</taxon>
        <taxon>Actinomycetes</taxon>
        <taxon>Micrococcales</taxon>
        <taxon>Promicromonosporaceae</taxon>
        <taxon>Isoptericola</taxon>
    </lineage>
</organism>
<dbReference type="Pfam" id="PF04993">
    <property type="entry name" value="TfoX_N"/>
    <property type="match status" value="1"/>
</dbReference>
<sequence length="108" mass="11648">MAYDEELADRVRESLTRWEGLTERKMFGGIAFMLSGNMAAGVLRDALMVRVGPDGYEDALAAGAAPMSRGHRQMRGFVSVGRDELTDPATLDAWVARGADHAAALPPK</sequence>
<evidence type="ECO:0000313" key="2">
    <source>
        <dbReference type="EMBL" id="NNU28495.1"/>
    </source>
</evidence>
<dbReference type="SUPFAM" id="SSF159894">
    <property type="entry name" value="YgaC/TfoX-N like"/>
    <property type="match status" value="1"/>
</dbReference>
<dbReference type="RefSeq" id="WP_171248030.1">
    <property type="nucleotide sequence ID" value="NZ_JABFAJ010000024.1"/>
</dbReference>
<gene>
    <name evidence="2" type="ORF">HLI28_13215</name>
</gene>
<dbReference type="Proteomes" id="UP000557204">
    <property type="component" value="Unassembled WGS sequence"/>
</dbReference>
<reference evidence="2 3" key="1">
    <citation type="submission" date="2020-05" db="EMBL/GenBank/DDBJ databases">
        <title>Genome sequence of Isoptericola sp. JC619 isolated from Chilika lagoon, India.</title>
        <authorList>
            <person name="Kumar D."/>
            <person name="Appam K."/>
            <person name="Gandham S."/>
            <person name="Uppada J."/>
            <person name="Sasikala C."/>
            <person name="Venkata Ramana C."/>
        </authorList>
    </citation>
    <scope>NUCLEOTIDE SEQUENCE [LARGE SCALE GENOMIC DNA]</scope>
    <source>
        <strain evidence="2 3">JC619</strain>
    </source>
</reference>
<accession>A0A849K9Q6</accession>
<comment type="caution">
    <text evidence="2">The sequence shown here is derived from an EMBL/GenBank/DDBJ whole genome shotgun (WGS) entry which is preliminary data.</text>
</comment>